<reference evidence="2 3" key="1">
    <citation type="journal article" date="2013" name="Genome Announc.">
        <title>Draft Genome Sequence of Strain JLT2015T, Belonging to the Family Sphingomonadaceae of the Alphaproteobacteria.</title>
        <authorList>
            <person name="Tang K."/>
            <person name="Liu K."/>
            <person name="Li S."/>
            <person name="Jiao N."/>
        </authorList>
    </citation>
    <scope>NUCLEOTIDE SEQUENCE [LARGE SCALE GENOMIC DNA]</scope>
    <source>
        <strain evidence="2 3">JLT2015</strain>
    </source>
</reference>
<organism evidence="2 3">
    <name type="scientific">Pacificimonas flava</name>
    <dbReference type="NCBI Taxonomy" id="1234595"/>
    <lineage>
        <taxon>Bacteria</taxon>
        <taxon>Pseudomonadati</taxon>
        <taxon>Pseudomonadota</taxon>
        <taxon>Alphaproteobacteria</taxon>
        <taxon>Sphingomonadales</taxon>
        <taxon>Sphingosinicellaceae</taxon>
        <taxon>Pacificimonas</taxon>
    </lineage>
</organism>
<keyword evidence="3" id="KW-1185">Reference proteome</keyword>
<name>M2TKP5_9SPHN</name>
<comment type="caution">
    <text evidence="2">The sequence shown here is derived from an EMBL/GenBank/DDBJ whole genome shotgun (WGS) entry which is preliminary data.</text>
</comment>
<gene>
    <name evidence="2" type="ORF">C725_2274</name>
</gene>
<feature type="region of interest" description="Disordered" evidence="1">
    <location>
        <begin position="1"/>
        <end position="55"/>
    </location>
</feature>
<accession>M2TKP5</accession>
<dbReference type="EMBL" id="AMRV01000008">
    <property type="protein sequence ID" value="EMD82236.1"/>
    <property type="molecule type" value="Genomic_DNA"/>
</dbReference>
<sequence>MDSDGRRIGRRSPPSLQAPRLALPHAKRARADRASGNPPGNFVGRPPLTRPWRRP</sequence>
<protein>
    <submittedName>
        <fullName evidence="2">Uncharacterized protein</fullName>
    </submittedName>
</protein>
<evidence type="ECO:0000313" key="2">
    <source>
        <dbReference type="EMBL" id="EMD82236.1"/>
    </source>
</evidence>
<dbReference type="Proteomes" id="UP000011717">
    <property type="component" value="Unassembled WGS sequence"/>
</dbReference>
<proteinExistence type="predicted"/>
<evidence type="ECO:0000313" key="3">
    <source>
        <dbReference type="Proteomes" id="UP000011717"/>
    </source>
</evidence>
<evidence type="ECO:0000256" key="1">
    <source>
        <dbReference type="SAM" id="MobiDB-lite"/>
    </source>
</evidence>
<dbReference type="AlphaFoldDB" id="M2TKP5"/>